<dbReference type="CTD" id="6755865"/>
<reference evidence="1 2" key="1">
    <citation type="journal article" date="2008" name="Nature">
        <title>The Trichoplax genome and the nature of placozoans.</title>
        <authorList>
            <person name="Srivastava M."/>
            <person name="Begovic E."/>
            <person name="Chapman J."/>
            <person name="Putnam N.H."/>
            <person name="Hellsten U."/>
            <person name="Kawashima T."/>
            <person name="Kuo A."/>
            <person name="Mitros T."/>
            <person name="Salamov A."/>
            <person name="Carpenter M.L."/>
            <person name="Signorovitch A.Y."/>
            <person name="Moreno M.A."/>
            <person name="Kamm K."/>
            <person name="Grimwood J."/>
            <person name="Schmutz J."/>
            <person name="Shapiro H."/>
            <person name="Grigoriev I.V."/>
            <person name="Buss L.W."/>
            <person name="Schierwater B."/>
            <person name="Dellaporta S.L."/>
            <person name="Rokhsar D.S."/>
        </authorList>
    </citation>
    <scope>NUCLEOTIDE SEQUENCE [LARGE SCALE GENOMIC DNA]</scope>
    <source>
        <strain evidence="1 2">Grell-BS-1999</strain>
    </source>
</reference>
<evidence type="ECO:0000313" key="2">
    <source>
        <dbReference type="Proteomes" id="UP000009022"/>
    </source>
</evidence>
<dbReference type="AlphaFoldDB" id="B3S3F9"/>
<dbReference type="GO" id="GO:0005737">
    <property type="term" value="C:cytoplasm"/>
    <property type="evidence" value="ECO:0000318"/>
    <property type="project" value="GO_Central"/>
</dbReference>
<dbReference type="GeneID" id="6755865"/>
<dbReference type="SMART" id="SM00367">
    <property type="entry name" value="LRR_CC"/>
    <property type="match status" value="7"/>
</dbReference>
<dbReference type="Gene3D" id="3.80.10.10">
    <property type="entry name" value="Ribonuclease Inhibitor"/>
    <property type="match status" value="4"/>
</dbReference>
<evidence type="ECO:0000313" key="1">
    <source>
        <dbReference type="EMBL" id="EDV22786.1"/>
    </source>
</evidence>
<protein>
    <recommendedName>
        <fullName evidence="3">F-box domain-containing protein</fullName>
    </recommendedName>
</protein>
<keyword evidence="2" id="KW-1185">Reference proteome</keyword>
<evidence type="ECO:0008006" key="3">
    <source>
        <dbReference type="Google" id="ProtNLM"/>
    </source>
</evidence>
<proteinExistence type="predicted"/>
<sequence>MNRNGKELGFSLKEICLKVIADHIDEWFCSSISELTLKNSMYVLGPFECLAKFKNLKLQPVVLTQFNSSPALSRIAVIANYMIDSESTQQLINLLSMKKKLKVMHLHLLLHSRLEAIDFTVPCAFMNDIFIKKLEYRCPKLIRISLKNCSKVTAKAIKCLAEAFNALQYLDLSNCYMACKDDVLSCIGNNCAQLRQLILDGCSMITDTGIKNFCQCFAKANRDRKLLRKLSLVNTQITDAGLREVLQTFRLLSTLSVSGCRDIVDPFCSFIPQKKLFSLSILDLSNTGINDISVDHITTLCPGLHDINISNCDNVTDVTITTINSISGVRSFSIAGCHLITFTIGIIPLLYNHGYQLETLNLSGMDNIDLAAIWHLCPRLKVLIMESCKDICKTPTYGIDTNQSRHLHLQKLNLKDSTFYQGEADVDESRSDCLKFIKKFCGNTLKYLYWSRMEGITDSLICDFLNEDCFNSLTYLELRYCHYITSDSLEQILQCCPSLQQLDIRFCQQISTANNEELKSYADEINHNVTILWE</sequence>
<accession>B3S3F9</accession>
<dbReference type="PANTHER" id="PTHR13318">
    <property type="entry name" value="PARTNER OF PAIRED, ISOFORM B-RELATED"/>
    <property type="match status" value="1"/>
</dbReference>
<organism evidence="1 2">
    <name type="scientific">Trichoplax adhaerens</name>
    <name type="common">Trichoplax reptans</name>
    <dbReference type="NCBI Taxonomy" id="10228"/>
    <lineage>
        <taxon>Eukaryota</taxon>
        <taxon>Metazoa</taxon>
        <taxon>Placozoa</taxon>
        <taxon>Uniplacotomia</taxon>
        <taxon>Trichoplacea</taxon>
        <taxon>Trichoplacidae</taxon>
        <taxon>Trichoplax</taxon>
    </lineage>
</organism>
<dbReference type="KEGG" id="tad:TRIADDRAFT_58706"/>
<dbReference type="PhylomeDB" id="B3S3F9"/>
<dbReference type="OrthoDB" id="16120at2759"/>
<gene>
    <name evidence="1" type="ORF">TRIADDRAFT_58706</name>
</gene>
<dbReference type="InParanoid" id="B3S3F9"/>
<dbReference type="InterPro" id="IPR032675">
    <property type="entry name" value="LRR_dom_sf"/>
</dbReference>
<dbReference type="OMA" id="HKSHEIN"/>
<name>B3S3F9_TRIAD</name>
<dbReference type="Proteomes" id="UP000009022">
    <property type="component" value="Unassembled WGS sequence"/>
</dbReference>
<dbReference type="InterPro" id="IPR006553">
    <property type="entry name" value="Leu-rich_rpt_Cys-con_subtyp"/>
</dbReference>
<dbReference type="HOGENOM" id="CLU_510338_0_0_1"/>
<dbReference type="SUPFAM" id="SSF52047">
    <property type="entry name" value="RNI-like"/>
    <property type="match status" value="1"/>
</dbReference>
<dbReference type="eggNOG" id="KOG4341">
    <property type="taxonomic scope" value="Eukaryota"/>
</dbReference>
<dbReference type="RefSeq" id="XP_002114652.1">
    <property type="nucleotide sequence ID" value="XM_002114616.1"/>
</dbReference>
<dbReference type="EMBL" id="DS985248">
    <property type="protein sequence ID" value="EDV22786.1"/>
    <property type="molecule type" value="Genomic_DNA"/>
</dbReference>